<sequence>MMLEAVELTKHYSGHIVLDHLNLQVKSGEVFCLMGQNGAGKTTTLNLFLGFIAASSGQARVDGKLVALGQQVPDIAYIPEVVMLYPYLSSLENLDFFSRLAGFRYPKDKLCDYLRQVGLQPEAFEKRVGQQSKGMRQKIGIAIAMAKNAKVILMDEPTSGLDPQAMYEFNENVRAMREAGKAILMATHDIYSAVHSGTRIGIMKQGTLVNTLRADEISANELEKIYLTIMRS</sequence>
<reference evidence="5 6" key="1">
    <citation type="submission" date="2018-09" db="EMBL/GenBank/DDBJ databases">
        <title>Genomic Encyclopedia of Type Strains, Phase III (KMG-III): the genomes of soil and plant-associated and newly described type strains.</title>
        <authorList>
            <person name="Whitman W."/>
        </authorList>
    </citation>
    <scope>NUCLEOTIDE SEQUENCE [LARGE SCALE GENOMIC DNA]</scope>
    <source>
        <strain evidence="5 6">CECT 7938</strain>
    </source>
</reference>
<dbReference type="PROSITE" id="PS50893">
    <property type="entry name" value="ABC_TRANSPORTER_2"/>
    <property type="match status" value="1"/>
</dbReference>
<evidence type="ECO:0000256" key="3">
    <source>
        <dbReference type="ARBA" id="ARBA00022840"/>
    </source>
</evidence>
<evidence type="ECO:0000313" key="5">
    <source>
        <dbReference type="EMBL" id="RKE57158.1"/>
    </source>
</evidence>
<dbReference type="GO" id="GO:0005524">
    <property type="term" value="F:ATP binding"/>
    <property type="evidence" value="ECO:0007669"/>
    <property type="project" value="UniProtKB-KW"/>
</dbReference>
<dbReference type="Pfam" id="PF00005">
    <property type="entry name" value="ABC_tran"/>
    <property type="match status" value="1"/>
</dbReference>
<dbReference type="AlphaFoldDB" id="A0A420BKA6"/>
<dbReference type="GO" id="GO:0016887">
    <property type="term" value="F:ATP hydrolysis activity"/>
    <property type="evidence" value="ECO:0007669"/>
    <property type="project" value="InterPro"/>
</dbReference>
<dbReference type="SMART" id="SM00382">
    <property type="entry name" value="AAA"/>
    <property type="match status" value="1"/>
</dbReference>
<keyword evidence="6" id="KW-1185">Reference proteome</keyword>
<keyword evidence="2" id="KW-0547">Nucleotide-binding</keyword>
<dbReference type="SUPFAM" id="SSF52540">
    <property type="entry name" value="P-loop containing nucleoside triphosphate hydrolases"/>
    <property type="match status" value="1"/>
</dbReference>
<proteinExistence type="predicted"/>
<dbReference type="PANTHER" id="PTHR42939">
    <property type="entry name" value="ABC TRANSPORTER ATP-BINDING PROTEIN ALBC-RELATED"/>
    <property type="match status" value="1"/>
</dbReference>
<dbReference type="InterPro" id="IPR003439">
    <property type="entry name" value="ABC_transporter-like_ATP-bd"/>
</dbReference>
<dbReference type="EMBL" id="RAPY01000001">
    <property type="protein sequence ID" value="RKE57158.1"/>
    <property type="molecule type" value="Genomic_DNA"/>
</dbReference>
<dbReference type="RefSeq" id="WP_208642496.1">
    <property type="nucleotide sequence ID" value="NZ_RAPY01000001.1"/>
</dbReference>
<dbReference type="InterPro" id="IPR027417">
    <property type="entry name" value="P-loop_NTPase"/>
</dbReference>
<dbReference type="PANTHER" id="PTHR42939:SF1">
    <property type="entry name" value="ABC TRANSPORTER ATP-BINDING PROTEIN ALBC-RELATED"/>
    <property type="match status" value="1"/>
</dbReference>
<name>A0A420BKA6_SPHD1</name>
<evidence type="ECO:0000256" key="1">
    <source>
        <dbReference type="ARBA" id="ARBA00022448"/>
    </source>
</evidence>
<comment type="caution">
    <text evidence="5">The sequence shown here is derived from an EMBL/GenBank/DDBJ whole genome shotgun (WGS) entry which is preliminary data.</text>
</comment>
<keyword evidence="3 5" id="KW-0067">ATP-binding</keyword>
<accession>A0A420BKA6</accession>
<dbReference type="InterPro" id="IPR003593">
    <property type="entry name" value="AAA+_ATPase"/>
</dbReference>
<feature type="domain" description="ABC transporter" evidence="4">
    <location>
        <begin position="3"/>
        <end position="230"/>
    </location>
</feature>
<dbReference type="InterPro" id="IPR051782">
    <property type="entry name" value="ABC_Transporter_VariousFunc"/>
</dbReference>
<evidence type="ECO:0000259" key="4">
    <source>
        <dbReference type="PROSITE" id="PS50893"/>
    </source>
</evidence>
<protein>
    <submittedName>
        <fullName evidence="5">ABC-2 type transport system ATP-binding protein</fullName>
    </submittedName>
</protein>
<dbReference type="CDD" id="cd03230">
    <property type="entry name" value="ABC_DR_subfamily_A"/>
    <property type="match status" value="1"/>
</dbReference>
<evidence type="ECO:0000256" key="2">
    <source>
        <dbReference type="ARBA" id="ARBA00022741"/>
    </source>
</evidence>
<evidence type="ECO:0000313" key="6">
    <source>
        <dbReference type="Proteomes" id="UP000286246"/>
    </source>
</evidence>
<organism evidence="5 6">
    <name type="scientific">Sphingobacterium detergens</name>
    <dbReference type="NCBI Taxonomy" id="1145106"/>
    <lineage>
        <taxon>Bacteria</taxon>
        <taxon>Pseudomonadati</taxon>
        <taxon>Bacteroidota</taxon>
        <taxon>Sphingobacteriia</taxon>
        <taxon>Sphingobacteriales</taxon>
        <taxon>Sphingobacteriaceae</taxon>
        <taxon>Sphingobacterium</taxon>
    </lineage>
</organism>
<gene>
    <name evidence="5" type="ORF">DFQ12_2036</name>
</gene>
<keyword evidence="1" id="KW-0813">Transport</keyword>
<dbReference type="Proteomes" id="UP000286246">
    <property type="component" value="Unassembled WGS sequence"/>
</dbReference>
<dbReference type="Gene3D" id="3.40.50.300">
    <property type="entry name" value="P-loop containing nucleotide triphosphate hydrolases"/>
    <property type="match status" value="1"/>
</dbReference>